<accession>A0A089NQL6</accession>
<dbReference type="InterPro" id="IPR028059">
    <property type="entry name" value="SWM_rpt"/>
</dbReference>
<dbReference type="RefSeq" id="WP_042267555.1">
    <property type="nucleotide sequence ID" value="NZ_CP009287.1"/>
</dbReference>
<dbReference type="Pfam" id="PF13753">
    <property type="entry name" value="SWM_repeat"/>
    <property type="match status" value="4"/>
</dbReference>
<dbReference type="PROSITE" id="PS51272">
    <property type="entry name" value="SLH"/>
    <property type="match status" value="3"/>
</dbReference>
<evidence type="ECO:0000313" key="3">
    <source>
        <dbReference type="EMBL" id="AIQ71354.1"/>
    </source>
</evidence>
<dbReference type="HOGENOM" id="CLU_257796_0_0_9"/>
<reference evidence="3 4" key="1">
    <citation type="submission" date="2014-08" db="EMBL/GenBank/DDBJ databases">
        <title>Comparative genomics of the Paenibacillus odorifer group.</title>
        <authorList>
            <person name="den Bakker H.C."/>
            <person name="Tsai Y.-C."/>
            <person name="Martin N."/>
            <person name="Korlach J."/>
            <person name="Wiedmann M."/>
        </authorList>
    </citation>
    <scope>NUCLEOTIDE SEQUENCE [LARGE SCALE GENOMIC DNA]</scope>
    <source>
        <strain evidence="3 4">DSM 15220</strain>
    </source>
</reference>
<dbReference type="Proteomes" id="UP000029500">
    <property type="component" value="Chromosome"/>
</dbReference>
<gene>
    <name evidence="3" type="ORF">PGRAT_30035</name>
</gene>
<dbReference type="InterPro" id="IPR032812">
    <property type="entry name" value="SbsA_Ig"/>
</dbReference>
<dbReference type="InterPro" id="IPR051465">
    <property type="entry name" value="Cell_Envelope_Struct_Comp"/>
</dbReference>
<dbReference type="NCBIfam" id="TIGR02059">
    <property type="entry name" value="swm_rep_I"/>
    <property type="match status" value="4"/>
</dbReference>
<evidence type="ECO:0000259" key="2">
    <source>
        <dbReference type="PROSITE" id="PS51272"/>
    </source>
</evidence>
<dbReference type="Pfam" id="PF13205">
    <property type="entry name" value="Big_5"/>
    <property type="match status" value="3"/>
</dbReference>
<keyword evidence="1" id="KW-0732">Signal</keyword>
<dbReference type="OrthoDB" id="2675126at2"/>
<protein>
    <recommendedName>
        <fullName evidence="2">SLH domain-containing protein</fullName>
    </recommendedName>
</protein>
<dbReference type="Gene3D" id="2.60.40.1220">
    <property type="match status" value="3"/>
</dbReference>
<dbReference type="eggNOG" id="COG2755">
    <property type="taxonomic scope" value="Bacteria"/>
</dbReference>
<dbReference type="InterPro" id="IPR011801">
    <property type="entry name" value="Swm_rep_I_cyn"/>
</dbReference>
<proteinExistence type="predicted"/>
<organism evidence="3 4">
    <name type="scientific">Paenibacillus graminis</name>
    <dbReference type="NCBI Taxonomy" id="189425"/>
    <lineage>
        <taxon>Bacteria</taxon>
        <taxon>Bacillati</taxon>
        <taxon>Bacillota</taxon>
        <taxon>Bacilli</taxon>
        <taxon>Bacillales</taxon>
        <taxon>Paenibacillaceae</taxon>
        <taxon>Paenibacillus</taxon>
    </lineage>
</organism>
<dbReference type="InterPro" id="IPR014755">
    <property type="entry name" value="Cu-Rt/internalin_Ig-like"/>
</dbReference>
<dbReference type="PANTHER" id="PTHR43308:SF5">
    <property type="entry name" value="S-LAYER PROTEIN _ PEPTIDOGLYCAN ENDO-BETA-N-ACETYLGLUCOSAMINIDASE"/>
    <property type="match status" value="1"/>
</dbReference>
<dbReference type="KEGG" id="pgm:PGRAT_30035"/>
<evidence type="ECO:0000256" key="1">
    <source>
        <dbReference type="ARBA" id="ARBA00022729"/>
    </source>
</evidence>
<keyword evidence="4" id="KW-1185">Reference proteome</keyword>
<dbReference type="InterPro" id="IPR001119">
    <property type="entry name" value="SLH_dom"/>
</dbReference>
<feature type="domain" description="SLH" evidence="2">
    <location>
        <begin position="1151"/>
        <end position="1214"/>
    </location>
</feature>
<dbReference type="STRING" id="189425.PGRAT_30035"/>
<sequence length="1341" mass="141472">MKRKITIWAALILAGDLLLGTVSPTLGLGTPAVYAAGEFGMSATSPAAGEKNISLGSSIKLSFDRVVNPQNGDITITQAGNPFVTVSVGTLGLVGSSNYYEIRWGADKPLEPNKSYTVSLPKGLFKDGSGAESSAVSWEFTTSPEASQGVSITEFSPVNNSRVDSATLNQLSFKLDKKLQKGGGSAKLISSADNTLVQEFKFKDGEPNVNVQTDGTTTAVSMTLASKLTPGSTYYVLIDNYALKDDENRTFSGVSSGSIWSFTAKSTGAGANVSPAGGSTGVNPTSDLLLGFDRPMMPNAGVISLAPVNSSGGPRYFNVNSTAVTGGGTPTITIDAASEANPLLEKTMYTVTVPQGAFHDQDGNLFPASGPLTWSYTTSEVKGFGIEALSPADRSESVSLNPAIKITFNRNVVLNNKVAGPVILYKGDGTKLESTLSAGASAKEFIVTPAAAFDNNTTYYLDIANGAFVDANNSQVIYSGLSGKNAWSFQTYSLDKTAPVLKSAQVENNRTIRLKYDEALKTEAALLPSSFAVTVNDEKRAIDGISIQGDSIYITLNTGVTVGQVIKVSYSGGLRPIQDLSGNNASTFSQYQVVNGVQSALTTIKDGTLTGKTVLLNFNDALQAVNPNAYSQFNVYADGYSLGVNAISSSGAKINLSLDNAATNTQVIRVSYTAGSYPVVDTNGQNVANFSDFYIRNSADNVPPGFQNAAGSGNKIILTYNEGLSSSSLPMISQFSVLVGSKPNYVTAVAAGGNQVTLTLQSALAVNQPTTVSYVPGTSGIIDLNGNRAPYLNQQPVNISGTTVSDISSATITGDELLVTFSKTMQASSALNANQFGVRFDGSTIGIQSYYISGNSLKLMLSSVVKSGQTVDLSYMSGSGTISDQSGNLLTPFTALSVQNQTGVAGNSSTAGRPSYLGTLAASEFGKEYPLLKSDSSTAADDRSVYSQSVKRYNLTADRLAASYDYVYKQGTSTLAFEVPSTDQSAYVSVPLKPLLDAVNRDSKATFLLRYGDHLYRLALNDVNMNSLAATLISDSKNISLVLRLEKVPAGTFTPFEQKLQSQGLQTVTGLMDIRLSAVVSSNYANTTALSVPAEYAVRTTATLNSEQVSAARLDLAYYDAAYLPTKLSSAGSYTVVTASTVGNQVVGTFLSTRSFTDMNSHWSKSIVSQLAAKNIIDSSYGSTFKPEQKITRAEFAVMLSRGLGLLGNRETAQRFRDVQPSTQTGDYIGAAAKAGVITGNTDATFRPNDNITREQLAIMIIRAMEYTGHPITLNGTSATALAAFKDRSKIQNQAAEFVAKAVQQGIILGMTTTEFQPQGNATRAQAAVMLQRMLTMAGYL</sequence>
<dbReference type="PANTHER" id="PTHR43308">
    <property type="entry name" value="OUTER MEMBRANE PROTEIN ALPHA-RELATED"/>
    <property type="match status" value="1"/>
</dbReference>
<feature type="domain" description="SLH" evidence="2">
    <location>
        <begin position="1282"/>
        <end position="1341"/>
    </location>
</feature>
<dbReference type="eggNOG" id="COG4625">
    <property type="taxonomic scope" value="Bacteria"/>
</dbReference>
<evidence type="ECO:0000313" key="4">
    <source>
        <dbReference type="Proteomes" id="UP000029500"/>
    </source>
</evidence>
<dbReference type="Pfam" id="PF00395">
    <property type="entry name" value="SLH"/>
    <property type="match status" value="3"/>
</dbReference>
<name>A0A089NQL6_9BACL</name>
<feature type="domain" description="SLH" evidence="2">
    <location>
        <begin position="1216"/>
        <end position="1275"/>
    </location>
</feature>
<dbReference type="EMBL" id="CP009287">
    <property type="protein sequence ID" value="AIQ71354.1"/>
    <property type="molecule type" value="Genomic_DNA"/>
</dbReference>